<dbReference type="PANTHER" id="PTHR35527">
    <property type="entry name" value="CHOLOYLGLYCINE HYDROLASE"/>
    <property type="match status" value="1"/>
</dbReference>
<keyword evidence="2 4" id="KW-0378">Hydrolase</keyword>
<dbReference type="AlphaFoldDB" id="A0A0R1U5G5"/>
<dbReference type="PANTHER" id="PTHR35527:SF2">
    <property type="entry name" value="HYDROLASE"/>
    <property type="match status" value="1"/>
</dbReference>
<dbReference type="STRING" id="1423783.FC50_GL000796"/>
<dbReference type="Pfam" id="PF02275">
    <property type="entry name" value="CBAH"/>
    <property type="match status" value="1"/>
</dbReference>
<name>A0A0R1U5G5_9LACO</name>
<comment type="similarity">
    <text evidence="1">Belongs to the peptidase C59 family.</text>
</comment>
<protein>
    <submittedName>
        <fullName evidence="4">Choloylglycine hydrolase</fullName>
    </submittedName>
</protein>
<dbReference type="InterPro" id="IPR029132">
    <property type="entry name" value="CBAH/NAAA_C"/>
</dbReference>
<gene>
    <name evidence="4" type="ORF">FC50_GL000796</name>
</gene>
<dbReference type="GO" id="GO:0016787">
    <property type="term" value="F:hydrolase activity"/>
    <property type="evidence" value="ECO:0007669"/>
    <property type="project" value="UniProtKB-KW"/>
</dbReference>
<dbReference type="CDD" id="cd00542">
    <property type="entry name" value="Ntn_PVA"/>
    <property type="match status" value="1"/>
</dbReference>
<dbReference type="Proteomes" id="UP000051922">
    <property type="component" value="Unassembled WGS sequence"/>
</dbReference>
<feature type="domain" description="Choloylglycine hydrolase/NAAA C-terminal" evidence="3">
    <location>
        <begin position="2"/>
        <end position="305"/>
    </location>
</feature>
<dbReference type="Gene3D" id="3.60.60.10">
    <property type="entry name" value="Penicillin V Acylase, Chain A"/>
    <property type="match status" value="1"/>
</dbReference>
<proteinExistence type="inferred from homology"/>
<evidence type="ECO:0000313" key="5">
    <source>
        <dbReference type="Proteomes" id="UP000051922"/>
    </source>
</evidence>
<sequence length="322" mass="35793">MTYATSDGQYWLARTMDFGFELGGNPVVIPRKYNFQSVTGRSFTTKFGFVGAGAKLQDYIVVDGVNEHGLSAATLYFSDEAHYSDQPVSGKLNLASFELVNWILGVNQSTAEVRAHLDQINVVNFALPLLKANVPLHWIIADRAGHCGVLEMQAEGIHWYDNQIGVMTNSPDFAWHRQNLGNYVQLENGGQPDRQFNGYTAKQIGPGAGALGLPGDYTSTSRFVRAAFMREYAPAVPDKVAINTVNHLLEPFDIPRGVKLQANGKFDYTQYRGYMQMSNPTYYFQPYQSSDISAVHLTEALMNKSTVTDFPVPREQQVTALN</sequence>
<reference evidence="4 5" key="1">
    <citation type="journal article" date="2015" name="Genome Announc.">
        <title>Expanding the biotechnology potential of lactobacilli through comparative genomics of 213 strains and associated genera.</title>
        <authorList>
            <person name="Sun Z."/>
            <person name="Harris H.M."/>
            <person name="McCann A."/>
            <person name="Guo C."/>
            <person name="Argimon S."/>
            <person name="Zhang W."/>
            <person name="Yang X."/>
            <person name="Jeffery I.B."/>
            <person name="Cooney J.C."/>
            <person name="Kagawa T.F."/>
            <person name="Liu W."/>
            <person name="Song Y."/>
            <person name="Salvetti E."/>
            <person name="Wrobel A."/>
            <person name="Rasinkangas P."/>
            <person name="Parkhill J."/>
            <person name="Rea M.C."/>
            <person name="O'Sullivan O."/>
            <person name="Ritari J."/>
            <person name="Douillard F.P."/>
            <person name="Paul Ross R."/>
            <person name="Yang R."/>
            <person name="Briner A.E."/>
            <person name="Felis G.E."/>
            <person name="de Vos W.M."/>
            <person name="Barrangou R."/>
            <person name="Klaenhammer T.R."/>
            <person name="Caufield P.W."/>
            <person name="Cui Y."/>
            <person name="Zhang H."/>
            <person name="O'Toole P.W."/>
        </authorList>
    </citation>
    <scope>NUCLEOTIDE SEQUENCE [LARGE SCALE GENOMIC DNA]</scope>
    <source>
        <strain evidence="4 5">DSM 15945</strain>
    </source>
</reference>
<comment type="caution">
    <text evidence="4">The sequence shown here is derived from an EMBL/GenBank/DDBJ whole genome shotgun (WGS) entry which is preliminary data.</text>
</comment>
<organism evidence="4 5">
    <name type="scientific">Lacticaseibacillus pantheris DSM 15945 = JCM 12539 = NBRC 106106</name>
    <dbReference type="NCBI Taxonomy" id="1423783"/>
    <lineage>
        <taxon>Bacteria</taxon>
        <taxon>Bacillati</taxon>
        <taxon>Bacillota</taxon>
        <taxon>Bacilli</taxon>
        <taxon>Lactobacillales</taxon>
        <taxon>Lactobacillaceae</taxon>
        <taxon>Lacticaseibacillus</taxon>
    </lineage>
</organism>
<keyword evidence="5" id="KW-1185">Reference proteome</keyword>
<dbReference type="PATRIC" id="fig|1423783.4.peg.824"/>
<dbReference type="SUPFAM" id="SSF56235">
    <property type="entry name" value="N-terminal nucleophile aminohydrolases (Ntn hydrolases)"/>
    <property type="match status" value="1"/>
</dbReference>
<dbReference type="EMBL" id="AZFJ01000044">
    <property type="protein sequence ID" value="KRL86547.1"/>
    <property type="molecule type" value="Genomic_DNA"/>
</dbReference>
<evidence type="ECO:0000313" key="4">
    <source>
        <dbReference type="EMBL" id="KRL86547.1"/>
    </source>
</evidence>
<accession>A0A0R1U5G5</accession>
<evidence type="ECO:0000256" key="1">
    <source>
        <dbReference type="ARBA" id="ARBA00006625"/>
    </source>
</evidence>
<evidence type="ECO:0000259" key="3">
    <source>
        <dbReference type="Pfam" id="PF02275"/>
    </source>
</evidence>
<evidence type="ECO:0000256" key="2">
    <source>
        <dbReference type="ARBA" id="ARBA00022801"/>
    </source>
</evidence>
<dbReference type="InterPro" id="IPR029055">
    <property type="entry name" value="Ntn_hydrolases_N"/>
</dbReference>
<dbReference type="InterPro" id="IPR052193">
    <property type="entry name" value="Peptidase_C59"/>
</dbReference>